<comment type="caution">
    <text evidence="3">The sequence shown here is derived from an EMBL/GenBank/DDBJ whole genome shotgun (WGS) entry which is preliminary data.</text>
</comment>
<protein>
    <recommendedName>
        <fullName evidence="2">Antitoxin</fullName>
    </recommendedName>
</protein>
<organism evidence="3 4">
    <name type="scientific">Candidatus Taylorbacteria bacterium RIFCSPLOWO2_01_FULL_48_100</name>
    <dbReference type="NCBI Taxonomy" id="1802322"/>
    <lineage>
        <taxon>Bacteria</taxon>
        <taxon>Candidatus Tayloriibacteriota</taxon>
    </lineage>
</organism>
<evidence type="ECO:0000313" key="4">
    <source>
        <dbReference type="Proteomes" id="UP000177797"/>
    </source>
</evidence>
<proteinExistence type="inferred from homology"/>
<dbReference type="AlphaFoldDB" id="A0A1G2NGJ1"/>
<dbReference type="Pfam" id="PF02604">
    <property type="entry name" value="PhdYeFM_antitox"/>
    <property type="match status" value="1"/>
</dbReference>
<dbReference type="InterPro" id="IPR036165">
    <property type="entry name" value="YefM-like_sf"/>
</dbReference>
<evidence type="ECO:0000313" key="3">
    <source>
        <dbReference type="EMBL" id="OHA34589.1"/>
    </source>
</evidence>
<reference evidence="3 4" key="1">
    <citation type="journal article" date="2016" name="Nat. Commun.">
        <title>Thousands of microbial genomes shed light on interconnected biogeochemical processes in an aquifer system.</title>
        <authorList>
            <person name="Anantharaman K."/>
            <person name="Brown C.T."/>
            <person name="Hug L.A."/>
            <person name="Sharon I."/>
            <person name="Castelle C.J."/>
            <person name="Probst A.J."/>
            <person name="Thomas B.C."/>
            <person name="Singh A."/>
            <person name="Wilkins M.J."/>
            <person name="Karaoz U."/>
            <person name="Brodie E.L."/>
            <person name="Williams K.H."/>
            <person name="Hubbard S.S."/>
            <person name="Banfield J.F."/>
        </authorList>
    </citation>
    <scope>NUCLEOTIDE SEQUENCE [LARGE SCALE GENOMIC DNA]</scope>
</reference>
<accession>A0A1G2NGJ1</accession>
<gene>
    <name evidence="3" type="ORF">A2938_03510</name>
</gene>
<comment type="similarity">
    <text evidence="1 2">Belongs to the phD/YefM antitoxin family.</text>
</comment>
<evidence type="ECO:0000256" key="1">
    <source>
        <dbReference type="ARBA" id="ARBA00009981"/>
    </source>
</evidence>
<evidence type="ECO:0000256" key="2">
    <source>
        <dbReference type="RuleBase" id="RU362080"/>
    </source>
</evidence>
<comment type="function">
    <text evidence="2">Antitoxin component of a type II toxin-antitoxin (TA) system.</text>
</comment>
<name>A0A1G2NGJ1_9BACT</name>
<dbReference type="InterPro" id="IPR006442">
    <property type="entry name" value="Antitoxin_Phd/YefM"/>
</dbReference>
<sequence>MITTTFSAKEAKNNFGRLLDEARRFPVFVKKNGRQVAVVMSSEEYEFLEALSDAYWGKRAQQAAKGGFIGVNASMKYLMSILKRNANKTIKTRD</sequence>
<dbReference type="Proteomes" id="UP000177797">
    <property type="component" value="Unassembled WGS sequence"/>
</dbReference>
<dbReference type="NCBIfam" id="TIGR01552">
    <property type="entry name" value="phd_fam"/>
    <property type="match status" value="1"/>
</dbReference>
<dbReference type="EMBL" id="MHSA01000011">
    <property type="protein sequence ID" value="OHA34589.1"/>
    <property type="molecule type" value="Genomic_DNA"/>
</dbReference>
<dbReference type="SUPFAM" id="SSF143120">
    <property type="entry name" value="YefM-like"/>
    <property type="match status" value="1"/>
</dbReference>
<dbReference type="Gene3D" id="3.40.1620.10">
    <property type="entry name" value="YefM-like domain"/>
    <property type="match status" value="1"/>
</dbReference>